<protein>
    <submittedName>
        <fullName evidence="2">ABC transporter permease</fullName>
    </submittedName>
</protein>
<dbReference type="Proteomes" id="UP000031166">
    <property type="component" value="Unassembled WGS sequence"/>
</dbReference>
<feature type="signal peptide" evidence="1">
    <location>
        <begin position="1"/>
        <end position="24"/>
    </location>
</feature>
<reference evidence="2 3" key="1">
    <citation type="submission" date="2014-12" db="EMBL/GenBank/DDBJ databases">
        <title>Genome sequencing of Brevundimonas nasdae TPW30.</title>
        <authorList>
            <person name="Tan P.W."/>
            <person name="Chan K.-G."/>
        </authorList>
    </citation>
    <scope>NUCLEOTIDE SEQUENCE [LARGE SCALE GENOMIC DNA]</scope>
    <source>
        <strain evidence="2 3">TPW30</strain>
    </source>
</reference>
<comment type="caution">
    <text evidence="2">The sequence shown here is derived from an EMBL/GenBank/DDBJ whole genome shotgun (WGS) entry which is preliminary data.</text>
</comment>
<evidence type="ECO:0000256" key="1">
    <source>
        <dbReference type="SAM" id="SignalP"/>
    </source>
</evidence>
<dbReference type="AlphaFoldDB" id="A0A0B4CGN8"/>
<evidence type="ECO:0000313" key="3">
    <source>
        <dbReference type="Proteomes" id="UP000031166"/>
    </source>
</evidence>
<sequence>MTMKKTIALLTLAAALAVPMAAQAHRAWLAPTATTLSGTDAWVGFDAGMSNQVFNPDHAAMRLTGLTITAPDGSAVQPENAMQGRYRSTFDAHLTQNGTYKIANVMNGVMVSYTLNGEQKRWRGAASEYPAGLPEGATNVQATRTASRIETFVTLNNPTDTVFKTTGEGLELVPVTHPNDLVVGEPATFKLLNNGQPAADIDVTVARGGLRYRDNPEESTLKTNAEGAFTITWPEAGMYWLNASVRTEGQGETLGSNASYVAAMEVLP</sequence>
<dbReference type="EMBL" id="JWSY01000004">
    <property type="protein sequence ID" value="KIC60429.1"/>
    <property type="molecule type" value="Genomic_DNA"/>
</dbReference>
<feature type="chain" id="PRO_5002085807" evidence="1">
    <location>
        <begin position="25"/>
        <end position="268"/>
    </location>
</feature>
<evidence type="ECO:0000313" key="2">
    <source>
        <dbReference type="EMBL" id="KIC60429.1"/>
    </source>
</evidence>
<keyword evidence="1" id="KW-0732">Signal</keyword>
<accession>A0A0B4CGN8</accession>
<organism evidence="2 3">
    <name type="scientific">Brevundimonas nasdae</name>
    <dbReference type="NCBI Taxonomy" id="172043"/>
    <lineage>
        <taxon>Bacteria</taxon>
        <taxon>Pseudomonadati</taxon>
        <taxon>Pseudomonadota</taxon>
        <taxon>Alphaproteobacteria</taxon>
        <taxon>Caulobacterales</taxon>
        <taxon>Caulobacteraceae</taxon>
        <taxon>Brevundimonas</taxon>
    </lineage>
</organism>
<dbReference type="Pfam" id="PF10670">
    <property type="entry name" value="DUF4198"/>
    <property type="match status" value="1"/>
</dbReference>
<dbReference type="InterPro" id="IPR019613">
    <property type="entry name" value="DUF4198"/>
</dbReference>
<gene>
    <name evidence="2" type="ORF">RM53_02945</name>
</gene>
<dbReference type="STRING" id="172043.RM53_02945"/>
<proteinExistence type="predicted"/>
<name>A0A0B4CGN8_9CAUL</name>